<evidence type="ECO:0000256" key="4">
    <source>
        <dbReference type="ARBA" id="ARBA00022741"/>
    </source>
</evidence>
<dbReference type="AlphaFoldDB" id="A0AAV5TZJ6"/>
<feature type="non-terminal residue" evidence="11">
    <location>
        <position position="1"/>
    </location>
</feature>
<dbReference type="Pfam" id="PF00069">
    <property type="entry name" value="Pkinase"/>
    <property type="match status" value="1"/>
</dbReference>
<dbReference type="FunFam" id="1.10.510.10:FF:000624">
    <property type="entry name" value="Mitogen-activated protein kinase"/>
    <property type="match status" value="1"/>
</dbReference>
<dbReference type="GO" id="GO:0005524">
    <property type="term" value="F:ATP binding"/>
    <property type="evidence" value="ECO:0007669"/>
    <property type="project" value="UniProtKB-UniRule"/>
</dbReference>
<feature type="domain" description="Protein kinase" evidence="10">
    <location>
        <begin position="1"/>
        <end position="220"/>
    </location>
</feature>
<dbReference type="InterPro" id="IPR050117">
    <property type="entry name" value="MAPK"/>
</dbReference>
<feature type="non-terminal residue" evidence="11">
    <location>
        <position position="229"/>
    </location>
</feature>
<dbReference type="PANTHER" id="PTHR24055">
    <property type="entry name" value="MITOGEN-ACTIVATED PROTEIN KINASE"/>
    <property type="match status" value="1"/>
</dbReference>
<keyword evidence="9" id="KW-0460">Magnesium</keyword>
<dbReference type="InterPro" id="IPR000719">
    <property type="entry name" value="Prot_kinase_dom"/>
</dbReference>
<keyword evidence="4 9" id="KW-0547">Nucleotide-binding</keyword>
<organism evidence="11 12">
    <name type="scientific">Pristionchus entomophagus</name>
    <dbReference type="NCBI Taxonomy" id="358040"/>
    <lineage>
        <taxon>Eukaryota</taxon>
        <taxon>Metazoa</taxon>
        <taxon>Ecdysozoa</taxon>
        <taxon>Nematoda</taxon>
        <taxon>Chromadorea</taxon>
        <taxon>Rhabditida</taxon>
        <taxon>Rhabditina</taxon>
        <taxon>Diplogasteromorpha</taxon>
        <taxon>Diplogasteroidea</taxon>
        <taxon>Neodiplogasteridae</taxon>
        <taxon>Pristionchus</taxon>
    </lineage>
</organism>
<keyword evidence="2 9" id="KW-0597">Phosphoprotein</keyword>
<sequence length="229" mass="26534">YIVMELMKHPLSEIIERVTLDHKTLSFFIYQILCGVNHLHRHGIIHRDLEPSNIAVNEISEVKVLDFGLARLVDSTAPERMSPYVCTRFYRAPELVLGLPYSEKVDVWSIGCIFAEMITGKVLFTGRDRIHQWNKIVEILGTPTDSFISHLTPEVEKNVRAMPPRDPMPLDEIIPDHLFHGKDEHVHWTAFNARRLISKMLQIDPNDRCSIAEALRDPYVMNWLDEKEV</sequence>
<dbReference type="GO" id="GO:0005737">
    <property type="term" value="C:cytoplasm"/>
    <property type="evidence" value="ECO:0007669"/>
    <property type="project" value="UniProtKB-SubCell"/>
</dbReference>
<keyword evidence="6 9" id="KW-0067">ATP-binding</keyword>
<keyword evidence="1 9" id="KW-0723">Serine/threonine-protein kinase</keyword>
<dbReference type="InterPro" id="IPR011009">
    <property type="entry name" value="Kinase-like_dom_sf"/>
</dbReference>
<dbReference type="SUPFAM" id="SSF56112">
    <property type="entry name" value="Protein kinase-like (PK-like)"/>
    <property type="match status" value="1"/>
</dbReference>
<dbReference type="EC" id="2.7.11.24" evidence="9"/>
<dbReference type="EMBL" id="BTSX01000005">
    <property type="protein sequence ID" value="GMS99623.1"/>
    <property type="molecule type" value="Genomic_DNA"/>
</dbReference>
<keyword evidence="5 9" id="KW-0418">Kinase</keyword>
<evidence type="ECO:0000256" key="9">
    <source>
        <dbReference type="RuleBase" id="RU368052"/>
    </source>
</evidence>
<evidence type="ECO:0000313" key="12">
    <source>
        <dbReference type="Proteomes" id="UP001432027"/>
    </source>
</evidence>
<evidence type="ECO:0000256" key="7">
    <source>
        <dbReference type="ARBA" id="ARBA00047592"/>
    </source>
</evidence>
<evidence type="ECO:0000256" key="2">
    <source>
        <dbReference type="ARBA" id="ARBA00022553"/>
    </source>
</evidence>
<proteinExistence type="inferred from homology"/>
<dbReference type="InterPro" id="IPR008351">
    <property type="entry name" value="MAPK_JNK"/>
</dbReference>
<dbReference type="Proteomes" id="UP001432027">
    <property type="component" value="Unassembled WGS sequence"/>
</dbReference>
<evidence type="ECO:0000256" key="1">
    <source>
        <dbReference type="ARBA" id="ARBA00022527"/>
    </source>
</evidence>
<evidence type="ECO:0000256" key="8">
    <source>
        <dbReference type="ARBA" id="ARBA00048312"/>
    </source>
</evidence>
<evidence type="ECO:0000256" key="3">
    <source>
        <dbReference type="ARBA" id="ARBA00022679"/>
    </source>
</evidence>
<dbReference type="GO" id="GO:0004707">
    <property type="term" value="F:MAP kinase activity"/>
    <property type="evidence" value="ECO:0007669"/>
    <property type="project" value="UniProtKB-UniRule"/>
</dbReference>
<gene>
    <name evidence="11" type="ORF">PENTCL1PPCAC_21798</name>
</gene>
<evidence type="ECO:0000259" key="10">
    <source>
        <dbReference type="PROSITE" id="PS50011"/>
    </source>
</evidence>
<comment type="subcellular location">
    <subcellularLocation>
        <location evidence="9">Cytoplasm</location>
    </subcellularLocation>
</comment>
<evidence type="ECO:0000256" key="6">
    <source>
        <dbReference type="ARBA" id="ARBA00022840"/>
    </source>
</evidence>
<evidence type="ECO:0000256" key="5">
    <source>
        <dbReference type="ARBA" id="ARBA00022777"/>
    </source>
</evidence>
<accession>A0AAV5TZJ6</accession>
<reference evidence="11" key="1">
    <citation type="submission" date="2023-10" db="EMBL/GenBank/DDBJ databases">
        <title>Genome assembly of Pristionchus species.</title>
        <authorList>
            <person name="Yoshida K."/>
            <person name="Sommer R.J."/>
        </authorList>
    </citation>
    <scope>NUCLEOTIDE SEQUENCE</scope>
    <source>
        <strain evidence="11">RS0144</strain>
    </source>
</reference>
<protein>
    <recommendedName>
        <fullName evidence="9">Stress-activated protein kinase JNK</fullName>
        <ecNumber evidence="9">2.7.11.24</ecNumber>
    </recommendedName>
</protein>
<dbReference type="PROSITE" id="PS50011">
    <property type="entry name" value="PROTEIN_KINASE_DOM"/>
    <property type="match status" value="1"/>
</dbReference>
<evidence type="ECO:0000313" key="11">
    <source>
        <dbReference type="EMBL" id="GMS99623.1"/>
    </source>
</evidence>
<dbReference type="PRINTS" id="PR01772">
    <property type="entry name" value="JNKMAPKINASE"/>
</dbReference>
<comment type="similarity">
    <text evidence="9">Belongs to the protein kinase superfamily. CMGC Ser/Thr protein kinase family. MAP kinase subfamily.</text>
</comment>
<comment type="catalytic activity">
    <reaction evidence="8">
        <text>L-seryl-[protein] + ATP = O-phospho-L-seryl-[protein] + ADP + H(+)</text>
        <dbReference type="Rhea" id="RHEA:17989"/>
        <dbReference type="Rhea" id="RHEA-COMP:9863"/>
        <dbReference type="Rhea" id="RHEA-COMP:11604"/>
        <dbReference type="ChEBI" id="CHEBI:15378"/>
        <dbReference type="ChEBI" id="CHEBI:29999"/>
        <dbReference type="ChEBI" id="CHEBI:30616"/>
        <dbReference type="ChEBI" id="CHEBI:83421"/>
        <dbReference type="ChEBI" id="CHEBI:456216"/>
        <dbReference type="EC" id="2.7.11.24"/>
    </reaction>
</comment>
<keyword evidence="3 9" id="KW-0808">Transferase</keyword>
<name>A0AAV5TZJ6_9BILA</name>
<comment type="function">
    <text evidence="9">Responds to activation by environmental stress and pro-inflammatory cytokines by phosphorylating a number of transcription factors, and thus regulates transcriptional activity.</text>
</comment>
<dbReference type="GO" id="GO:0106310">
    <property type="term" value="F:protein serine kinase activity"/>
    <property type="evidence" value="ECO:0007669"/>
    <property type="project" value="UniProtKB-UniRule"/>
</dbReference>
<dbReference type="Gene3D" id="1.10.510.10">
    <property type="entry name" value="Transferase(Phosphotransferase) domain 1"/>
    <property type="match status" value="1"/>
</dbReference>
<keyword evidence="12" id="KW-1185">Reference proteome</keyword>
<comment type="catalytic activity">
    <reaction evidence="7">
        <text>L-threonyl-[protein] + ATP = O-phospho-L-threonyl-[protein] + ADP + H(+)</text>
        <dbReference type="Rhea" id="RHEA:46608"/>
        <dbReference type="Rhea" id="RHEA-COMP:11060"/>
        <dbReference type="Rhea" id="RHEA-COMP:11605"/>
        <dbReference type="ChEBI" id="CHEBI:15378"/>
        <dbReference type="ChEBI" id="CHEBI:30013"/>
        <dbReference type="ChEBI" id="CHEBI:30616"/>
        <dbReference type="ChEBI" id="CHEBI:61977"/>
        <dbReference type="ChEBI" id="CHEBI:456216"/>
        <dbReference type="EC" id="2.7.11.24"/>
    </reaction>
</comment>
<comment type="caution">
    <text evidence="11">The sequence shown here is derived from an EMBL/GenBank/DDBJ whole genome shotgun (WGS) entry which is preliminary data.</text>
</comment>
<comment type="cofactor">
    <cofactor evidence="9">
        <name>Mg(2+)</name>
        <dbReference type="ChEBI" id="CHEBI:18420"/>
    </cofactor>
</comment>